<dbReference type="AlphaFoldDB" id="A0A9P8L3V3"/>
<evidence type="ECO:0000256" key="1">
    <source>
        <dbReference type="ARBA" id="ARBA00004496"/>
    </source>
</evidence>
<sequence>MPGEDEARASQLAKRALELVSSGQLEDGARTLREAASISPENADVRASFLSIQQDKSVSTLLKLCRKLVFQHDENAGREALRFLERPDVQISDSDGNECANLLFDHFQSLKTSPCGEIVGRLLKQSLSARKYVAQKLQDETTELFSVVWSLGSDAIQGLVVVSLDPSAWASEPSRQKCEGRIFELLLTKLTQQTKVNKTVAIKAISRLIAADSPRLHSLVRESNFDTILSLLDIREPEEIRSQATLATAKYLEASQESGQKMLSKFALSKVSRGASEDLIVAFSTASSVFLILPSAASVIFLTEGFVESLIPLLERNGKSAEVQRAALEMLSAACIDPSCREAIGKACSGWLTDVVELSKGQNAGLAAVVLAKVRGAGEPVKQGKGQSAKEETEGVEELVGMFKDMMAKEDDDAVQRSIEGLAYNSLQPKVKEELANDKPFLRKLFDILNKSSGKSTLTFGGLTIVANLTNYLPNLSDEQKRLGQLKAYANAKKAKMEPDPLDKEDRVTTRCKKVLDAGIVPVLASSSKKVSPTALGLILSILLSLSRHQKHRGQIAQQGGVKLLLQAHASITSTTAQDSRASVSAAHALARILISTNPAHVFSSALPISLAIRPLLSLLDDEDSEQRDLLPIFESLLALTNLASTDDDTRDLIIRVGWPRIEELLLASALIQRATVELVCNLMASPTGVAKFADGTRQAGNRLHILLALADMEDYETRRAAGGALAMLTEWDAAVQAVLARDRGVTILLELCREEKDELRHRGVVCVRNVVCASGEAGRAGMQKVKGEGGVEVLKGMLRETRNTDVLQIGVEALKAILQEGQ</sequence>
<dbReference type="Gene3D" id="1.25.10.100">
    <property type="match status" value="1"/>
</dbReference>
<keyword evidence="2" id="KW-0963">Cytoplasm</keyword>
<dbReference type="PANTHER" id="PTHR45994:SF1">
    <property type="entry name" value="FI21225P1"/>
    <property type="match status" value="1"/>
</dbReference>
<evidence type="ECO:0000313" key="5">
    <source>
        <dbReference type="Proteomes" id="UP000698800"/>
    </source>
</evidence>
<protein>
    <recommendedName>
        <fullName evidence="3">UNC-45/Cro1/She4 central domain-containing protein</fullName>
    </recommendedName>
</protein>
<reference evidence="4" key="1">
    <citation type="submission" date="2021-03" db="EMBL/GenBank/DDBJ databases">
        <title>Comparative genomics and phylogenomic investigation of the class Geoglossomycetes provide insights into ecological specialization and systematics.</title>
        <authorList>
            <person name="Melie T."/>
            <person name="Pirro S."/>
            <person name="Miller A.N."/>
            <person name="Quandt A."/>
        </authorList>
    </citation>
    <scope>NUCLEOTIDE SEQUENCE</scope>
    <source>
        <strain evidence="4">GBOQ0MN5Z8</strain>
    </source>
</reference>
<dbReference type="GO" id="GO:0005737">
    <property type="term" value="C:cytoplasm"/>
    <property type="evidence" value="ECO:0007669"/>
    <property type="project" value="UniProtKB-SubCell"/>
</dbReference>
<dbReference type="Proteomes" id="UP000698800">
    <property type="component" value="Unassembled WGS sequence"/>
</dbReference>
<dbReference type="InterPro" id="IPR024660">
    <property type="entry name" value="UCS_central_dom"/>
</dbReference>
<dbReference type="SUPFAM" id="SSF48371">
    <property type="entry name" value="ARM repeat"/>
    <property type="match status" value="2"/>
</dbReference>
<dbReference type="OrthoDB" id="5574718at2759"/>
<dbReference type="InterPro" id="IPR016024">
    <property type="entry name" value="ARM-type_fold"/>
</dbReference>
<dbReference type="Pfam" id="PF11701">
    <property type="entry name" value="UNC45-central"/>
    <property type="match status" value="1"/>
</dbReference>
<comment type="caution">
    <text evidence="4">The sequence shown here is derived from an EMBL/GenBank/DDBJ whole genome shotgun (WGS) entry which is preliminary data.</text>
</comment>
<feature type="domain" description="UNC-45/Cro1/She4 central" evidence="3">
    <location>
        <begin position="225"/>
        <end position="374"/>
    </location>
</feature>
<evidence type="ECO:0000256" key="2">
    <source>
        <dbReference type="ARBA" id="ARBA00022490"/>
    </source>
</evidence>
<name>A0A9P8L3V3_9PEZI</name>
<dbReference type="PANTHER" id="PTHR45994">
    <property type="entry name" value="FI21225P1"/>
    <property type="match status" value="1"/>
</dbReference>
<dbReference type="Gene3D" id="1.25.10.10">
    <property type="entry name" value="Leucine-rich Repeat Variant"/>
    <property type="match status" value="1"/>
</dbReference>
<accession>A0A9P8L3V3</accession>
<proteinExistence type="predicted"/>
<gene>
    <name evidence="4" type="ORF">FGG08_000392</name>
</gene>
<dbReference type="EMBL" id="JAGHQL010000004">
    <property type="protein sequence ID" value="KAH0545561.1"/>
    <property type="molecule type" value="Genomic_DNA"/>
</dbReference>
<comment type="subcellular location">
    <subcellularLocation>
        <location evidence="1">Cytoplasm</location>
    </subcellularLocation>
</comment>
<keyword evidence="5" id="KW-1185">Reference proteome</keyword>
<organism evidence="4 5">
    <name type="scientific">Glutinoglossum americanum</name>
    <dbReference type="NCBI Taxonomy" id="1670608"/>
    <lineage>
        <taxon>Eukaryota</taxon>
        <taxon>Fungi</taxon>
        <taxon>Dikarya</taxon>
        <taxon>Ascomycota</taxon>
        <taxon>Pezizomycotina</taxon>
        <taxon>Geoglossomycetes</taxon>
        <taxon>Geoglossales</taxon>
        <taxon>Geoglossaceae</taxon>
        <taxon>Glutinoglossum</taxon>
    </lineage>
</organism>
<evidence type="ECO:0000259" key="3">
    <source>
        <dbReference type="Pfam" id="PF11701"/>
    </source>
</evidence>
<dbReference type="InterPro" id="IPR011989">
    <property type="entry name" value="ARM-like"/>
</dbReference>
<evidence type="ECO:0000313" key="4">
    <source>
        <dbReference type="EMBL" id="KAH0545561.1"/>
    </source>
</evidence>
<dbReference type="GO" id="GO:0051879">
    <property type="term" value="F:Hsp90 protein binding"/>
    <property type="evidence" value="ECO:0007669"/>
    <property type="project" value="TreeGrafter"/>
</dbReference>